<feature type="coiled-coil region" evidence="1">
    <location>
        <begin position="416"/>
        <end position="478"/>
    </location>
</feature>
<keyword evidence="1" id="KW-0175">Coiled coil</keyword>
<name>A0A1H6U4K4_9GAMM</name>
<evidence type="ECO:0000313" key="3">
    <source>
        <dbReference type="Proteomes" id="UP000242999"/>
    </source>
</evidence>
<dbReference type="STRING" id="64971.SAMN05421831_11438"/>
<dbReference type="Proteomes" id="UP000242999">
    <property type="component" value="Unassembled WGS sequence"/>
</dbReference>
<keyword evidence="3" id="KW-1185">Reference proteome</keyword>
<feature type="coiled-coil region" evidence="1">
    <location>
        <begin position="216"/>
        <end position="278"/>
    </location>
</feature>
<evidence type="ECO:0000313" key="2">
    <source>
        <dbReference type="EMBL" id="SEI87223.1"/>
    </source>
</evidence>
<evidence type="ECO:0000256" key="1">
    <source>
        <dbReference type="SAM" id="Coils"/>
    </source>
</evidence>
<dbReference type="EMBL" id="FNYH01000014">
    <property type="protein sequence ID" value="SEI87223.1"/>
    <property type="molecule type" value="Genomic_DNA"/>
</dbReference>
<protein>
    <submittedName>
        <fullName evidence="2">Uncharacterized protein</fullName>
    </submittedName>
</protein>
<accession>A0A1H6U4K4</accession>
<proteinExistence type="predicted"/>
<sequence length="530" mass="59673">MTTQRLCNPPLKTDDNMNKTINSHQPRTARRALLGVALSLVLAQGALMPTSFANPVDLSLQAKSLQQGLHQLSNQDLLTQASQSYQQALAQFNAERRLLLQHQSLYQQTQAANADWQMPEPLAPTGLEVDEAVLTRAEAHIQSYQAREQSLLQERTILENYLRQYDASLQATEHFLATLQELQVAILELSLRIQDGSLQPGQRPLYLTQAAITQRARTLETEQAALQERQAQSRQQLQNLQQNLETIQASLASTQTQLTQMRNQLEEQNRQHALQENYRKQDNQALAESFAQLEDERVFLQGDFQLLLLRFNQGYEQLTPLAQALEAPVDTIEAPGTGLGVAELETQIAALQTQIEALEQRLQELQPYQQQQEKFVEQGEAFKVSASFLQKQLAQMQMLIRIAAERQLPLAQELDQATLEDQRARIDQQVQEANAKLEVAQTQVLALKTRLEEIKSAHQQANQLLADLQQSLASSKQAQQWEQEVLSLDSQALIDHFVKGVQAVGDQQAALQAQQQDVTQAQADIRALID</sequence>
<gene>
    <name evidence="2" type="ORF">SAMN05421831_11438</name>
</gene>
<feature type="coiled-coil region" evidence="1">
    <location>
        <begin position="341"/>
        <end position="368"/>
    </location>
</feature>
<organism evidence="2 3">
    <name type="scientific">Allopseudospirillum japonicum</name>
    <dbReference type="NCBI Taxonomy" id="64971"/>
    <lineage>
        <taxon>Bacteria</taxon>
        <taxon>Pseudomonadati</taxon>
        <taxon>Pseudomonadota</taxon>
        <taxon>Gammaproteobacteria</taxon>
        <taxon>Oceanospirillales</taxon>
        <taxon>Oceanospirillaceae</taxon>
        <taxon>Allopseudospirillum</taxon>
    </lineage>
</organism>
<dbReference type="AlphaFoldDB" id="A0A1H6U4K4"/>
<reference evidence="3" key="1">
    <citation type="submission" date="2016-10" db="EMBL/GenBank/DDBJ databases">
        <authorList>
            <person name="Varghese N."/>
            <person name="Submissions S."/>
        </authorList>
    </citation>
    <scope>NUCLEOTIDE SEQUENCE [LARGE SCALE GENOMIC DNA]</scope>
    <source>
        <strain evidence="3">DSM 7165</strain>
    </source>
</reference>